<reference evidence="2" key="1">
    <citation type="journal article" date="2023" name="Nat. Plants">
        <title>Single-cell RNA sequencing provides a high-resolution roadmap for understanding the multicellular compartmentation of specialized metabolism.</title>
        <authorList>
            <person name="Sun S."/>
            <person name="Shen X."/>
            <person name="Li Y."/>
            <person name="Li Y."/>
            <person name="Wang S."/>
            <person name="Li R."/>
            <person name="Zhang H."/>
            <person name="Shen G."/>
            <person name="Guo B."/>
            <person name="Wei J."/>
            <person name="Xu J."/>
            <person name="St-Pierre B."/>
            <person name="Chen S."/>
            <person name="Sun C."/>
        </authorList>
    </citation>
    <scope>NUCLEOTIDE SEQUENCE [LARGE SCALE GENOMIC DNA]</scope>
</reference>
<keyword evidence="2" id="KW-1185">Reference proteome</keyword>
<evidence type="ECO:0000313" key="1">
    <source>
        <dbReference type="EMBL" id="KAI5668548.1"/>
    </source>
</evidence>
<sequence length="197" mass="22389">MLCICETFKKKSAISKKNRMNDRNGLGPSTHAGVSRSIAKLLICLKTFKSKVEAKMRGSQGPQEEKQLVPDMHWIISRILVSLMICGMIWWMGHKVVNLLQIGSSNNNRSTHTLSIVNFEAIFQCESFQNAFRSQMQKIQEEQAQQLRQLQEKHQKALEDNEDAYEKKSADGIGNSEGNDTGTNKDYDSETFDDDDE</sequence>
<proteinExistence type="predicted"/>
<dbReference type="EMBL" id="CM044704">
    <property type="protein sequence ID" value="KAI5668548.1"/>
    <property type="molecule type" value="Genomic_DNA"/>
</dbReference>
<organism evidence="1 2">
    <name type="scientific">Catharanthus roseus</name>
    <name type="common">Madagascar periwinkle</name>
    <name type="synonym">Vinca rosea</name>
    <dbReference type="NCBI Taxonomy" id="4058"/>
    <lineage>
        <taxon>Eukaryota</taxon>
        <taxon>Viridiplantae</taxon>
        <taxon>Streptophyta</taxon>
        <taxon>Embryophyta</taxon>
        <taxon>Tracheophyta</taxon>
        <taxon>Spermatophyta</taxon>
        <taxon>Magnoliopsida</taxon>
        <taxon>eudicotyledons</taxon>
        <taxon>Gunneridae</taxon>
        <taxon>Pentapetalae</taxon>
        <taxon>asterids</taxon>
        <taxon>lamiids</taxon>
        <taxon>Gentianales</taxon>
        <taxon>Apocynaceae</taxon>
        <taxon>Rauvolfioideae</taxon>
        <taxon>Vinceae</taxon>
        <taxon>Catharanthinae</taxon>
        <taxon>Catharanthus</taxon>
    </lineage>
</organism>
<accession>A0ACC0B7E6</accession>
<comment type="caution">
    <text evidence="1">The sequence shown here is derived from an EMBL/GenBank/DDBJ whole genome shotgun (WGS) entry which is preliminary data.</text>
</comment>
<name>A0ACC0B7E6_CATRO</name>
<protein>
    <submittedName>
        <fullName evidence="1">Uncharacterized protein</fullName>
    </submittedName>
</protein>
<evidence type="ECO:0000313" key="2">
    <source>
        <dbReference type="Proteomes" id="UP001060085"/>
    </source>
</evidence>
<dbReference type="Proteomes" id="UP001060085">
    <property type="component" value="Linkage Group LG04"/>
</dbReference>
<gene>
    <name evidence="1" type="ORF">M9H77_18401</name>
</gene>